<evidence type="ECO:0000313" key="2">
    <source>
        <dbReference type="EMBL" id="KAG0142273.1"/>
    </source>
</evidence>
<keyword evidence="1" id="KW-1133">Transmembrane helix</keyword>
<protein>
    <submittedName>
        <fullName evidence="2">Uncharacterized protein</fullName>
    </submittedName>
</protein>
<organism evidence="2 3">
    <name type="scientific">Cronartium quercuum f. sp. fusiforme G11</name>
    <dbReference type="NCBI Taxonomy" id="708437"/>
    <lineage>
        <taxon>Eukaryota</taxon>
        <taxon>Fungi</taxon>
        <taxon>Dikarya</taxon>
        <taxon>Basidiomycota</taxon>
        <taxon>Pucciniomycotina</taxon>
        <taxon>Pucciniomycetes</taxon>
        <taxon>Pucciniales</taxon>
        <taxon>Coleosporiaceae</taxon>
        <taxon>Cronartium</taxon>
    </lineage>
</organism>
<dbReference type="EMBL" id="MU167354">
    <property type="protein sequence ID" value="KAG0142273.1"/>
    <property type="molecule type" value="Genomic_DNA"/>
</dbReference>
<accession>A0A9P6NAB9</accession>
<evidence type="ECO:0000256" key="1">
    <source>
        <dbReference type="SAM" id="Phobius"/>
    </source>
</evidence>
<gene>
    <name evidence="2" type="ORF">CROQUDRAFT_241634</name>
</gene>
<dbReference type="Proteomes" id="UP000886653">
    <property type="component" value="Unassembled WGS sequence"/>
</dbReference>
<comment type="caution">
    <text evidence="2">The sequence shown here is derived from an EMBL/GenBank/DDBJ whole genome shotgun (WGS) entry which is preliminary data.</text>
</comment>
<evidence type="ECO:0000313" key="3">
    <source>
        <dbReference type="Proteomes" id="UP000886653"/>
    </source>
</evidence>
<dbReference type="OrthoDB" id="2502820at2759"/>
<dbReference type="AlphaFoldDB" id="A0A9P6NAB9"/>
<feature type="transmembrane region" description="Helical" evidence="1">
    <location>
        <begin position="40"/>
        <end position="63"/>
    </location>
</feature>
<keyword evidence="1" id="KW-0472">Membrane</keyword>
<name>A0A9P6NAB9_9BASI</name>
<sequence>MLIFFLLMIGIHWISFHKLSKWFHNFFGPAADFLLGQMGLFFTSSFILFVFSHLFILLCTFFFF</sequence>
<keyword evidence="3" id="KW-1185">Reference proteome</keyword>
<keyword evidence="1" id="KW-0812">Transmembrane</keyword>
<proteinExistence type="predicted"/>
<reference evidence="2" key="1">
    <citation type="submission" date="2013-11" db="EMBL/GenBank/DDBJ databases">
        <title>Genome sequence of the fusiform rust pathogen reveals effectors for host alternation and coevolution with pine.</title>
        <authorList>
            <consortium name="DOE Joint Genome Institute"/>
            <person name="Smith K."/>
            <person name="Pendleton A."/>
            <person name="Kubisiak T."/>
            <person name="Anderson C."/>
            <person name="Salamov A."/>
            <person name="Aerts A."/>
            <person name="Riley R."/>
            <person name="Clum A."/>
            <person name="Lindquist E."/>
            <person name="Ence D."/>
            <person name="Campbell M."/>
            <person name="Kronenberg Z."/>
            <person name="Feau N."/>
            <person name="Dhillon B."/>
            <person name="Hamelin R."/>
            <person name="Burleigh J."/>
            <person name="Smith J."/>
            <person name="Yandell M."/>
            <person name="Nelson C."/>
            <person name="Grigoriev I."/>
            <person name="Davis J."/>
        </authorList>
    </citation>
    <scope>NUCLEOTIDE SEQUENCE</scope>
    <source>
        <strain evidence="2">G11</strain>
    </source>
</reference>